<comment type="caution">
    <text evidence="7">The sequence shown here is derived from an EMBL/GenBank/DDBJ whole genome shotgun (WGS) entry which is preliminary data.</text>
</comment>
<dbReference type="FunFam" id="3.40.1010.10:FF:000002">
    <property type="entry name" value="Ribosomal RNA small subunit methyltransferase I"/>
    <property type="match status" value="1"/>
</dbReference>
<accession>A0A316D547</accession>
<keyword evidence="1" id="KW-0963">Cytoplasm</keyword>
<organism evidence="7 8">
    <name type="scientific">Tumebacillus permanentifrigoris</name>
    <dbReference type="NCBI Taxonomy" id="378543"/>
    <lineage>
        <taxon>Bacteria</taxon>
        <taxon>Bacillati</taxon>
        <taxon>Bacillota</taxon>
        <taxon>Bacilli</taxon>
        <taxon>Bacillales</taxon>
        <taxon>Alicyclobacillaceae</taxon>
        <taxon>Tumebacillus</taxon>
    </lineage>
</organism>
<dbReference type="PANTHER" id="PTHR46111:SF1">
    <property type="entry name" value="RIBOSOMAL RNA SMALL SUBUNIT METHYLTRANSFERASE I"/>
    <property type="match status" value="1"/>
</dbReference>
<dbReference type="Gene3D" id="3.30.950.10">
    <property type="entry name" value="Methyltransferase, Cobalt-precorrin-4 Transmethylase, Domain 2"/>
    <property type="match status" value="1"/>
</dbReference>
<dbReference type="GO" id="GO:0008168">
    <property type="term" value="F:methyltransferase activity"/>
    <property type="evidence" value="ECO:0007669"/>
    <property type="project" value="UniProtKB-KW"/>
</dbReference>
<proteinExistence type="inferred from homology"/>
<dbReference type="PANTHER" id="PTHR46111">
    <property type="entry name" value="RIBOSOMAL RNA SMALL SUBUNIT METHYLTRANSFERASE I"/>
    <property type="match status" value="1"/>
</dbReference>
<evidence type="ECO:0000313" key="7">
    <source>
        <dbReference type="EMBL" id="PWK07943.1"/>
    </source>
</evidence>
<dbReference type="Gene3D" id="3.40.1010.10">
    <property type="entry name" value="Cobalt-precorrin-4 Transmethylase, Domain 1"/>
    <property type="match status" value="1"/>
</dbReference>
<dbReference type="GO" id="GO:0032259">
    <property type="term" value="P:methylation"/>
    <property type="evidence" value="ECO:0007669"/>
    <property type="project" value="UniProtKB-KW"/>
</dbReference>
<dbReference type="CDD" id="cd11648">
    <property type="entry name" value="RsmI"/>
    <property type="match status" value="1"/>
</dbReference>
<protein>
    <submittedName>
        <fullName evidence="7">16S rRNA (Cytidine1402-2'-O)-methyltransferase</fullName>
    </submittedName>
</protein>
<dbReference type="NCBIfam" id="TIGR00096">
    <property type="entry name" value="16S rRNA (cytidine(1402)-2'-O)-methyltransferase"/>
    <property type="match status" value="1"/>
</dbReference>
<dbReference type="RefSeq" id="WP_109690546.1">
    <property type="nucleotide sequence ID" value="NZ_QGGL01000016.1"/>
</dbReference>
<reference evidence="7 8" key="1">
    <citation type="submission" date="2018-05" db="EMBL/GenBank/DDBJ databases">
        <title>Genomic Encyclopedia of Type Strains, Phase IV (KMG-IV): sequencing the most valuable type-strain genomes for metagenomic binning, comparative biology and taxonomic classification.</title>
        <authorList>
            <person name="Goeker M."/>
        </authorList>
    </citation>
    <scope>NUCLEOTIDE SEQUENCE [LARGE SCALE GENOMIC DNA]</scope>
    <source>
        <strain evidence="7 8">DSM 18773</strain>
    </source>
</reference>
<evidence type="ECO:0000313" key="8">
    <source>
        <dbReference type="Proteomes" id="UP000245634"/>
    </source>
</evidence>
<dbReference type="OrthoDB" id="9809084at2"/>
<dbReference type="SUPFAM" id="SSF53790">
    <property type="entry name" value="Tetrapyrrole methylase"/>
    <property type="match status" value="1"/>
</dbReference>
<evidence type="ECO:0000256" key="3">
    <source>
        <dbReference type="ARBA" id="ARBA00022603"/>
    </source>
</evidence>
<dbReference type="InterPro" id="IPR035996">
    <property type="entry name" value="4pyrrol_Methylase_sf"/>
</dbReference>
<dbReference type="PIRSF" id="PIRSF005917">
    <property type="entry name" value="MTase_YraL"/>
    <property type="match status" value="1"/>
</dbReference>
<evidence type="ECO:0000256" key="2">
    <source>
        <dbReference type="ARBA" id="ARBA00022552"/>
    </source>
</evidence>
<dbReference type="EMBL" id="QGGL01000016">
    <property type="protein sequence ID" value="PWK07943.1"/>
    <property type="molecule type" value="Genomic_DNA"/>
</dbReference>
<dbReference type="InterPro" id="IPR014776">
    <property type="entry name" value="4pyrrole_Mease_sub2"/>
</dbReference>
<feature type="non-terminal residue" evidence="7">
    <location>
        <position position="267"/>
    </location>
</feature>
<dbReference type="InterPro" id="IPR000878">
    <property type="entry name" value="4pyrrol_Mease"/>
</dbReference>
<gene>
    <name evidence="7" type="ORF">C7459_116102</name>
</gene>
<keyword evidence="8" id="KW-1185">Reference proteome</keyword>
<dbReference type="FunFam" id="3.30.950.10:FF:000002">
    <property type="entry name" value="Ribosomal RNA small subunit methyltransferase I"/>
    <property type="match status" value="1"/>
</dbReference>
<keyword evidence="2" id="KW-0698">rRNA processing</keyword>
<evidence type="ECO:0000256" key="4">
    <source>
        <dbReference type="ARBA" id="ARBA00022679"/>
    </source>
</evidence>
<dbReference type="HAMAP" id="MF_01877">
    <property type="entry name" value="16SrRNA_methyltr_I"/>
    <property type="match status" value="1"/>
</dbReference>
<keyword evidence="3 7" id="KW-0489">Methyltransferase</keyword>
<dbReference type="AlphaFoldDB" id="A0A316D547"/>
<dbReference type="GO" id="GO:0006364">
    <property type="term" value="P:rRNA processing"/>
    <property type="evidence" value="ECO:0007669"/>
    <property type="project" value="UniProtKB-KW"/>
</dbReference>
<sequence>MNHRFSFQEQQTTGTLYLVATPIGNLEDMTYRAVETLKNVDVIAAEDTRQSRKLLTHFNIERPRLISYHEHNKHSKEEAILDLLREGQNVALVTDAGTPGISDPGADIVRAAVEAQLTVVPIPGCVAGVTALIASGLPTDRFTFIGFLPREKKKRAEELGKLKARTETLVFYEAPHRIEETLKALLEHLGDRDVVLARELTKRYEQFSRGKVSDAIVWFSENQPRGEYVLVLAGLAPELVKDFVEKPWWETLDLSEHVEKLVETGLA</sequence>
<dbReference type="Proteomes" id="UP000245634">
    <property type="component" value="Unassembled WGS sequence"/>
</dbReference>
<feature type="domain" description="Tetrapyrrole methylase" evidence="6">
    <location>
        <begin position="15"/>
        <end position="214"/>
    </location>
</feature>
<dbReference type="InterPro" id="IPR014777">
    <property type="entry name" value="4pyrrole_Mease_sub1"/>
</dbReference>
<evidence type="ECO:0000256" key="1">
    <source>
        <dbReference type="ARBA" id="ARBA00022490"/>
    </source>
</evidence>
<name>A0A316D547_9BACL</name>
<keyword evidence="4 7" id="KW-0808">Transferase</keyword>
<evidence type="ECO:0000256" key="5">
    <source>
        <dbReference type="ARBA" id="ARBA00022691"/>
    </source>
</evidence>
<dbReference type="Pfam" id="PF00590">
    <property type="entry name" value="TP_methylase"/>
    <property type="match status" value="1"/>
</dbReference>
<evidence type="ECO:0000259" key="6">
    <source>
        <dbReference type="Pfam" id="PF00590"/>
    </source>
</evidence>
<dbReference type="InterPro" id="IPR008189">
    <property type="entry name" value="rRNA_ssu_MeTfrase_I"/>
</dbReference>
<keyword evidence="5" id="KW-0949">S-adenosyl-L-methionine</keyword>